<dbReference type="GO" id="GO:0003714">
    <property type="term" value="F:transcription corepressor activity"/>
    <property type="evidence" value="ECO:0007669"/>
    <property type="project" value="InterPro"/>
</dbReference>
<protein>
    <recommendedName>
        <fullName evidence="4">Opi1-domain-containing protein</fullName>
    </recommendedName>
</protein>
<organism evidence="2 3">
    <name type="scientific">Gymnopus androsaceus JB14</name>
    <dbReference type="NCBI Taxonomy" id="1447944"/>
    <lineage>
        <taxon>Eukaryota</taxon>
        <taxon>Fungi</taxon>
        <taxon>Dikarya</taxon>
        <taxon>Basidiomycota</taxon>
        <taxon>Agaricomycotina</taxon>
        <taxon>Agaricomycetes</taxon>
        <taxon>Agaricomycetidae</taxon>
        <taxon>Agaricales</taxon>
        <taxon>Marasmiineae</taxon>
        <taxon>Omphalotaceae</taxon>
        <taxon>Gymnopus</taxon>
    </lineage>
</organism>
<dbReference type="GO" id="GO:0008654">
    <property type="term" value="P:phospholipid biosynthetic process"/>
    <property type="evidence" value="ECO:0007669"/>
    <property type="project" value="TreeGrafter"/>
</dbReference>
<dbReference type="Pfam" id="PF08618">
    <property type="entry name" value="Opi1"/>
    <property type="match status" value="1"/>
</dbReference>
<evidence type="ECO:0000313" key="3">
    <source>
        <dbReference type="Proteomes" id="UP000799118"/>
    </source>
</evidence>
<dbReference type="Proteomes" id="UP000799118">
    <property type="component" value="Unassembled WGS sequence"/>
</dbReference>
<dbReference type="PANTHER" id="PTHR38406">
    <property type="entry name" value="TRANSCRIPTIONAL REPRESSOR OPI1"/>
    <property type="match status" value="1"/>
</dbReference>
<feature type="region of interest" description="Disordered" evidence="1">
    <location>
        <begin position="319"/>
        <end position="350"/>
    </location>
</feature>
<accession>A0A6A4HQF0</accession>
<feature type="region of interest" description="Disordered" evidence="1">
    <location>
        <begin position="391"/>
        <end position="490"/>
    </location>
</feature>
<dbReference type="GO" id="GO:0005634">
    <property type="term" value="C:nucleus"/>
    <property type="evidence" value="ECO:0007669"/>
    <property type="project" value="TreeGrafter"/>
</dbReference>
<dbReference type="PANTHER" id="PTHR38406:SF1">
    <property type="entry name" value="TRANSCRIPTIONAL REPRESSOR OPI1"/>
    <property type="match status" value="1"/>
</dbReference>
<dbReference type="AlphaFoldDB" id="A0A6A4HQF0"/>
<dbReference type="GO" id="GO:0030968">
    <property type="term" value="P:endoplasmic reticulum unfolded protein response"/>
    <property type="evidence" value="ECO:0007669"/>
    <property type="project" value="TreeGrafter"/>
</dbReference>
<gene>
    <name evidence="2" type="ORF">BT96DRAFT_676580</name>
</gene>
<feature type="region of interest" description="Disordered" evidence="1">
    <location>
        <begin position="56"/>
        <end position="110"/>
    </location>
</feature>
<feature type="compositionally biased region" description="Low complexity" evidence="1">
    <location>
        <begin position="58"/>
        <end position="106"/>
    </location>
</feature>
<feature type="compositionally biased region" description="Low complexity" evidence="1">
    <location>
        <begin position="395"/>
        <end position="424"/>
    </location>
</feature>
<feature type="region of interest" description="Disordered" evidence="1">
    <location>
        <begin position="168"/>
        <end position="265"/>
    </location>
</feature>
<dbReference type="GO" id="GO:0006357">
    <property type="term" value="P:regulation of transcription by RNA polymerase II"/>
    <property type="evidence" value="ECO:0007669"/>
    <property type="project" value="TreeGrafter"/>
</dbReference>
<sequence length="490" mass="51900">MLIEAGGFGAAWSEESMRKLRYVLQWLQYATNHIDEQILVIRGFTESLQQHYFEPVATEESPTTPTNNSTSSAKVSGLHSRSSSFSVRGGHSRSSSESQSQAISSAHQHKLTSLRRDVVHTVRDVVSVVSKYGGGAALPEPARDAMKGFILKLPKQVGEAMRIGHAPASNTNVGMGSASVTGSGSTVERDSVAAAASGRAGSDRRAAGTRRRDRGVGGSAAVSPVPSRTTSPAASPRIHPRGLHSAGPSSSSGMHEDQGPRHAPLHTMSAGTAVLAAQRILTLATESLDMMRGVTGVVKDSLDRADAWVERLKVVGVQRGDGSSDTHAVPTQSGALMSGYPQPPSQSSVSVMDRGRINLNISPNMMQYRDHDLESDPTLLSPLSMNLNLGRSRRGSVGSSSGLSGPSYSRSGSLPSTPSLSGYPPNYSPQAVYSTPYGSLNLPSYPPMDAPSPEAGLGLRRMSIRGDEEAEQATDIKREEQEEMKMEVDG</sequence>
<dbReference type="EMBL" id="ML769463">
    <property type="protein sequence ID" value="KAE9399921.1"/>
    <property type="molecule type" value="Genomic_DNA"/>
</dbReference>
<feature type="compositionally biased region" description="Polar residues" evidence="1">
    <location>
        <begin position="428"/>
        <end position="442"/>
    </location>
</feature>
<evidence type="ECO:0008006" key="4">
    <source>
        <dbReference type="Google" id="ProtNLM"/>
    </source>
</evidence>
<feature type="compositionally biased region" description="Low complexity" evidence="1">
    <location>
        <begin position="173"/>
        <end position="200"/>
    </location>
</feature>
<name>A0A6A4HQF0_9AGAR</name>
<proteinExistence type="predicted"/>
<evidence type="ECO:0000313" key="2">
    <source>
        <dbReference type="EMBL" id="KAE9399921.1"/>
    </source>
</evidence>
<keyword evidence="3" id="KW-1185">Reference proteome</keyword>
<feature type="compositionally biased region" description="Basic and acidic residues" evidence="1">
    <location>
        <begin position="474"/>
        <end position="490"/>
    </location>
</feature>
<reference evidence="2" key="1">
    <citation type="journal article" date="2019" name="Environ. Microbiol.">
        <title>Fungal ecological strategies reflected in gene transcription - a case study of two litter decomposers.</title>
        <authorList>
            <person name="Barbi F."/>
            <person name="Kohler A."/>
            <person name="Barry K."/>
            <person name="Baskaran P."/>
            <person name="Daum C."/>
            <person name="Fauchery L."/>
            <person name="Ihrmark K."/>
            <person name="Kuo A."/>
            <person name="LaButti K."/>
            <person name="Lipzen A."/>
            <person name="Morin E."/>
            <person name="Grigoriev I.V."/>
            <person name="Henrissat B."/>
            <person name="Lindahl B."/>
            <person name="Martin F."/>
        </authorList>
    </citation>
    <scope>NUCLEOTIDE SEQUENCE</scope>
    <source>
        <strain evidence="2">JB14</strain>
    </source>
</reference>
<dbReference type="InterPro" id="IPR013927">
    <property type="entry name" value="TF_Opi1_Ccg-8"/>
</dbReference>
<dbReference type="GO" id="GO:0005783">
    <property type="term" value="C:endoplasmic reticulum"/>
    <property type="evidence" value="ECO:0007669"/>
    <property type="project" value="TreeGrafter"/>
</dbReference>
<evidence type="ECO:0000256" key="1">
    <source>
        <dbReference type="SAM" id="MobiDB-lite"/>
    </source>
</evidence>
<dbReference type="OrthoDB" id="2441642at2759"/>
<feature type="compositionally biased region" description="Polar residues" evidence="1">
    <location>
        <begin position="321"/>
        <end position="335"/>
    </location>
</feature>